<name>A0A5B6YHL1_DAVIN</name>
<reference evidence="1" key="1">
    <citation type="submission" date="2019-08" db="EMBL/GenBank/DDBJ databases">
        <title>Reference gene set and small RNA set construction with multiple tissues from Davidia involucrata Baill.</title>
        <authorList>
            <person name="Yang H."/>
            <person name="Zhou C."/>
            <person name="Li G."/>
            <person name="Wang J."/>
            <person name="Gao P."/>
            <person name="Wang M."/>
            <person name="Wang R."/>
            <person name="Zhao Y."/>
        </authorList>
    </citation>
    <scope>NUCLEOTIDE SEQUENCE</scope>
    <source>
        <tissue evidence="1">Mixed with DoveR01_LX</tissue>
    </source>
</reference>
<dbReference type="InterPro" id="IPR038985">
    <property type="entry name" value="OPRN-like"/>
</dbReference>
<organism evidence="1">
    <name type="scientific">Davidia involucrata</name>
    <name type="common">Dove tree</name>
    <dbReference type="NCBI Taxonomy" id="16924"/>
    <lineage>
        <taxon>Eukaryota</taxon>
        <taxon>Viridiplantae</taxon>
        <taxon>Streptophyta</taxon>
        <taxon>Embryophyta</taxon>
        <taxon>Tracheophyta</taxon>
        <taxon>Spermatophyta</taxon>
        <taxon>Magnoliopsida</taxon>
        <taxon>eudicotyledons</taxon>
        <taxon>Gunneridae</taxon>
        <taxon>Pentapetalae</taxon>
        <taxon>asterids</taxon>
        <taxon>Cornales</taxon>
        <taxon>Nyssaceae</taxon>
        <taxon>Davidia</taxon>
    </lineage>
</organism>
<gene>
    <name evidence="1" type="ORF">Din_000609</name>
</gene>
<dbReference type="InterPro" id="IPR029159">
    <property type="entry name" value="CA109-like"/>
</dbReference>
<proteinExistence type="predicted"/>
<dbReference type="PANTHER" id="PTHR37904">
    <property type="entry name" value="OS10G0566900 PROTEIN"/>
    <property type="match status" value="1"/>
</dbReference>
<sequence>MESLETILLSMNKTLEEFHGIVLSLGKILRDGRQLVKGGSIQPTSKQLHQRVGLKPTLADCLDRLRLLHEMHQTEYLLKSSVVSALSALALKPSANDLGALQQLLVDQPNIPKDEGRAKEFIMKNVIKNILKYDFRISMVGSTYSQDHLNLQ</sequence>
<dbReference type="Pfam" id="PF15011">
    <property type="entry name" value="CA109-like"/>
    <property type="match status" value="1"/>
</dbReference>
<protein>
    <submittedName>
        <fullName evidence="1">Uncharacterized protein</fullName>
    </submittedName>
</protein>
<accession>A0A5B6YHL1</accession>
<evidence type="ECO:0000313" key="1">
    <source>
        <dbReference type="EMBL" id="MPA31168.1"/>
    </source>
</evidence>
<dbReference type="EMBL" id="GHES01000609">
    <property type="protein sequence ID" value="MPA31168.1"/>
    <property type="molecule type" value="Transcribed_RNA"/>
</dbReference>
<dbReference type="AlphaFoldDB" id="A0A5B6YHL1"/>
<dbReference type="PANTHER" id="PTHR37904:SF2">
    <property type="entry name" value="OS10G0566900 PROTEIN"/>
    <property type="match status" value="1"/>
</dbReference>